<dbReference type="AlphaFoldDB" id="A0A9W9KRN1"/>
<dbReference type="InterPro" id="IPR005645">
    <property type="entry name" value="FSH-like_dom"/>
</dbReference>
<accession>A0A9W9KRN1</accession>
<comment type="caution">
    <text evidence="3">The sequence shown here is derived from an EMBL/GenBank/DDBJ whole genome shotgun (WGS) entry which is preliminary data.</text>
</comment>
<dbReference type="GO" id="GO:0016787">
    <property type="term" value="F:hydrolase activity"/>
    <property type="evidence" value="ECO:0007669"/>
    <property type="project" value="UniProtKB-KW"/>
</dbReference>
<dbReference type="GO" id="GO:0017000">
    <property type="term" value="P:antibiotic biosynthetic process"/>
    <property type="evidence" value="ECO:0007669"/>
    <property type="project" value="UniProtKB-ARBA"/>
</dbReference>
<dbReference type="Pfam" id="PF03959">
    <property type="entry name" value="FSH1"/>
    <property type="match status" value="1"/>
</dbReference>
<dbReference type="EMBL" id="JAPQKH010000001">
    <property type="protein sequence ID" value="KAJ5115818.1"/>
    <property type="molecule type" value="Genomic_DNA"/>
</dbReference>
<dbReference type="GO" id="GO:0072330">
    <property type="term" value="P:monocarboxylic acid biosynthetic process"/>
    <property type="evidence" value="ECO:0007669"/>
    <property type="project" value="UniProtKB-ARBA"/>
</dbReference>
<keyword evidence="4" id="KW-1185">Reference proteome</keyword>
<dbReference type="Gene3D" id="3.40.50.1820">
    <property type="entry name" value="alpha/beta hydrolase"/>
    <property type="match status" value="1"/>
</dbReference>
<keyword evidence="1" id="KW-0378">Hydrolase</keyword>
<dbReference type="InterPro" id="IPR029058">
    <property type="entry name" value="AB_hydrolase_fold"/>
</dbReference>
<dbReference type="Proteomes" id="UP001149165">
    <property type="component" value="Unassembled WGS sequence"/>
</dbReference>
<name>A0A9W9KRN1_9EURO</name>
<reference evidence="3" key="1">
    <citation type="submission" date="2022-11" db="EMBL/GenBank/DDBJ databases">
        <authorList>
            <person name="Petersen C."/>
        </authorList>
    </citation>
    <scope>NUCLEOTIDE SEQUENCE</scope>
    <source>
        <strain evidence="3">IBT 30069</strain>
    </source>
</reference>
<dbReference type="InterPro" id="IPR050593">
    <property type="entry name" value="LovG"/>
</dbReference>
<evidence type="ECO:0000256" key="1">
    <source>
        <dbReference type="ARBA" id="ARBA00022801"/>
    </source>
</evidence>
<protein>
    <recommendedName>
        <fullName evidence="2">Serine hydrolase domain-containing protein</fullName>
    </recommendedName>
</protein>
<evidence type="ECO:0000259" key="2">
    <source>
        <dbReference type="Pfam" id="PF03959"/>
    </source>
</evidence>
<dbReference type="PANTHER" id="PTHR48070">
    <property type="entry name" value="ESTERASE OVCA2"/>
    <property type="match status" value="1"/>
</dbReference>
<proteinExistence type="predicted"/>
<dbReference type="OrthoDB" id="414698at2759"/>
<dbReference type="PANTHER" id="PTHR48070:SF4">
    <property type="entry name" value="ESTERASE ALNB"/>
    <property type="match status" value="1"/>
</dbReference>
<dbReference type="GO" id="GO:0005737">
    <property type="term" value="C:cytoplasm"/>
    <property type="evidence" value="ECO:0007669"/>
    <property type="project" value="TreeGrafter"/>
</dbReference>
<evidence type="ECO:0000313" key="3">
    <source>
        <dbReference type="EMBL" id="KAJ5115818.1"/>
    </source>
</evidence>
<dbReference type="SUPFAM" id="SSF53474">
    <property type="entry name" value="alpha/beta-Hydrolases"/>
    <property type="match status" value="1"/>
</dbReference>
<feature type="domain" description="Serine hydrolase" evidence="2">
    <location>
        <begin position="1"/>
        <end position="260"/>
    </location>
</feature>
<dbReference type="GO" id="GO:0005634">
    <property type="term" value="C:nucleus"/>
    <property type="evidence" value="ECO:0007669"/>
    <property type="project" value="TreeGrafter"/>
</dbReference>
<sequence>MRILCLHGYGTNSEVLEYQISGLRKAADLSWDFHYQSGEVVCSAAPGIESVFPGPFYCYTREFDPEGVSTSYAVLDKTIEENGPFEGALGFSQGAATIIGYLLEQKTAYPDEPLPFQFMIICSPTLPLSGDLDYSQEIFGSLGPEGESFIRSCQDAQILKLPEPARTAVTAFNGVIDAVSEITREPRGFYLDHPISKIPSVLLPNLLATRLSIPTLHVRGANEPFAMRNCGRMIESFCDTNKQRVIEHTAGHDVPRAGPELGQFISAMEWIVAQSQLPTF</sequence>
<reference evidence="3" key="2">
    <citation type="journal article" date="2023" name="IMA Fungus">
        <title>Comparative genomic study of the Penicillium genus elucidates a diverse pangenome and 15 lateral gene transfer events.</title>
        <authorList>
            <person name="Petersen C."/>
            <person name="Sorensen T."/>
            <person name="Nielsen M.R."/>
            <person name="Sondergaard T.E."/>
            <person name="Sorensen J.L."/>
            <person name="Fitzpatrick D.A."/>
            <person name="Frisvad J.C."/>
            <person name="Nielsen K.L."/>
        </authorList>
    </citation>
    <scope>NUCLEOTIDE SEQUENCE</scope>
    <source>
        <strain evidence="3">IBT 30069</strain>
    </source>
</reference>
<organism evidence="3 4">
    <name type="scientific">Penicillium angulare</name>
    <dbReference type="NCBI Taxonomy" id="116970"/>
    <lineage>
        <taxon>Eukaryota</taxon>
        <taxon>Fungi</taxon>
        <taxon>Dikarya</taxon>
        <taxon>Ascomycota</taxon>
        <taxon>Pezizomycotina</taxon>
        <taxon>Eurotiomycetes</taxon>
        <taxon>Eurotiomycetidae</taxon>
        <taxon>Eurotiales</taxon>
        <taxon>Aspergillaceae</taxon>
        <taxon>Penicillium</taxon>
    </lineage>
</organism>
<dbReference type="GO" id="GO:0019748">
    <property type="term" value="P:secondary metabolic process"/>
    <property type="evidence" value="ECO:0007669"/>
    <property type="project" value="TreeGrafter"/>
</dbReference>
<evidence type="ECO:0000313" key="4">
    <source>
        <dbReference type="Proteomes" id="UP001149165"/>
    </source>
</evidence>
<gene>
    <name evidence="3" type="ORF">N7456_000166</name>
</gene>